<proteinExistence type="predicted"/>
<feature type="transmembrane region" description="Helical" evidence="5">
    <location>
        <begin position="251"/>
        <end position="268"/>
    </location>
</feature>
<feature type="transmembrane region" description="Helical" evidence="5">
    <location>
        <begin position="84"/>
        <end position="104"/>
    </location>
</feature>
<evidence type="ECO:0000259" key="6">
    <source>
        <dbReference type="Pfam" id="PF14378"/>
    </source>
</evidence>
<feature type="domain" description="Inositolphosphotransferase Aur1/Ipt1" evidence="6">
    <location>
        <begin position="121"/>
        <end position="290"/>
    </location>
</feature>
<feature type="transmembrane region" description="Helical" evidence="5">
    <location>
        <begin position="140"/>
        <end position="161"/>
    </location>
</feature>
<reference evidence="7 8" key="1">
    <citation type="journal article" date="2019" name="Nat. Microbiol.">
        <title>Mediterranean grassland soil C-N compound turnover is dependent on rainfall and depth, and is mediated by genomically divergent microorganisms.</title>
        <authorList>
            <person name="Diamond S."/>
            <person name="Andeer P.F."/>
            <person name="Li Z."/>
            <person name="Crits-Christoph A."/>
            <person name="Burstein D."/>
            <person name="Anantharaman K."/>
            <person name="Lane K.R."/>
            <person name="Thomas B.C."/>
            <person name="Pan C."/>
            <person name="Northen T.R."/>
            <person name="Banfield J.F."/>
        </authorList>
    </citation>
    <scope>NUCLEOTIDE SEQUENCE [LARGE SCALE GENOMIC DNA]</scope>
    <source>
        <strain evidence="7">WS_4</strain>
    </source>
</reference>
<dbReference type="SUPFAM" id="SSF48317">
    <property type="entry name" value="Acid phosphatase/Vanadium-dependent haloperoxidase"/>
    <property type="match status" value="1"/>
</dbReference>
<evidence type="ECO:0000256" key="1">
    <source>
        <dbReference type="ARBA" id="ARBA00004141"/>
    </source>
</evidence>
<keyword evidence="4 5" id="KW-0472">Membrane</keyword>
<feature type="transmembrane region" description="Helical" evidence="5">
    <location>
        <begin position="20"/>
        <end position="38"/>
    </location>
</feature>
<organism evidence="7 8">
    <name type="scientific">Eiseniibacteriota bacterium</name>
    <dbReference type="NCBI Taxonomy" id="2212470"/>
    <lineage>
        <taxon>Bacteria</taxon>
        <taxon>Candidatus Eiseniibacteriota</taxon>
    </lineage>
</organism>
<dbReference type="Gene3D" id="1.20.144.10">
    <property type="entry name" value="Phosphatidic acid phosphatase type 2/haloperoxidase"/>
    <property type="match status" value="1"/>
</dbReference>
<sequence length="337" mass="37979">MSGSRRGWGRALFALRPEECATLLLFLPMAYTLARMSASRTDLLDGPAAAYPGALTRLLVLLSSTAIFALLIKAKPQWTFFRDAMPFVFCANIYGSLHDLIRFFHAPDITGALYQWDLSLFGFEPTIWAERFARPLLTDFFTVCYWLFYVLGPMLGLFLYLRKDHRAFRYTMVTLVLCLYLGYIGYVAWPASAPRLFMPGAYSVPLHGTPLLDFTRTATVVVPLTAYGAFPSLHCAVALLAVLLAWRYQRWFFWVQLPFATGLVVGTVYLRHHWVVDILAGFVLTFVAYWAGPRIEDWWTRHASGGLPSDLAQPAGTAKPIREPEPTARVAAKVMES</sequence>
<dbReference type="Proteomes" id="UP000319829">
    <property type="component" value="Unassembled WGS sequence"/>
</dbReference>
<dbReference type="InterPro" id="IPR026841">
    <property type="entry name" value="Aur1/Ipt1"/>
</dbReference>
<protein>
    <submittedName>
        <fullName evidence="7">Phosphatase PAP2 family protein</fullName>
    </submittedName>
</protein>
<comment type="subcellular location">
    <subcellularLocation>
        <location evidence="1">Membrane</location>
        <topology evidence="1">Multi-pass membrane protein</topology>
    </subcellularLocation>
</comment>
<dbReference type="PANTHER" id="PTHR31310:SF7">
    <property type="entry name" value="PA-PHOSPHATASE RELATED-FAMILY PROTEIN DDB_G0268928"/>
    <property type="match status" value="1"/>
</dbReference>
<comment type="caution">
    <text evidence="7">The sequence shown here is derived from an EMBL/GenBank/DDBJ whole genome shotgun (WGS) entry which is preliminary data.</text>
</comment>
<feature type="transmembrane region" description="Helical" evidence="5">
    <location>
        <begin position="168"/>
        <end position="189"/>
    </location>
</feature>
<evidence type="ECO:0000256" key="2">
    <source>
        <dbReference type="ARBA" id="ARBA00022692"/>
    </source>
</evidence>
<name>A0A538SRP1_UNCEI</name>
<dbReference type="AlphaFoldDB" id="A0A538SRP1"/>
<keyword evidence="3 5" id="KW-1133">Transmembrane helix</keyword>
<feature type="transmembrane region" description="Helical" evidence="5">
    <location>
        <begin position="274"/>
        <end position="292"/>
    </location>
</feature>
<evidence type="ECO:0000256" key="3">
    <source>
        <dbReference type="ARBA" id="ARBA00022989"/>
    </source>
</evidence>
<dbReference type="GO" id="GO:0016020">
    <property type="term" value="C:membrane"/>
    <property type="evidence" value="ECO:0007669"/>
    <property type="project" value="UniProtKB-SubCell"/>
</dbReference>
<evidence type="ECO:0000313" key="7">
    <source>
        <dbReference type="EMBL" id="TMQ54062.1"/>
    </source>
</evidence>
<feature type="transmembrane region" description="Helical" evidence="5">
    <location>
        <begin position="50"/>
        <end position="72"/>
    </location>
</feature>
<feature type="transmembrane region" description="Helical" evidence="5">
    <location>
        <begin position="220"/>
        <end position="244"/>
    </location>
</feature>
<dbReference type="EMBL" id="VBOU01000077">
    <property type="protein sequence ID" value="TMQ54062.1"/>
    <property type="molecule type" value="Genomic_DNA"/>
</dbReference>
<gene>
    <name evidence="7" type="ORF">E6K74_07425</name>
</gene>
<keyword evidence="2 5" id="KW-0812">Transmembrane</keyword>
<dbReference type="Pfam" id="PF14378">
    <property type="entry name" value="PAP2_3"/>
    <property type="match status" value="1"/>
</dbReference>
<dbReference type="PANTHER" id="PTHR31310">
    <property type="match status" value="1"/>
</dbReference>
<dbReference type="InterPro" id="IPR036938">
    <property type="entry name" value="PAP2/HPO_sf"/>
</dbReference>
<dbReference type="InterPro" id="IPR052185">
    <property type="entry name" value="IPC_Synthase-Related"/>
</dbReference>
<evidence type="ECO:0000256" key="4">
    <source>
        <dbReference type="ARBA" id="ARBA00023136"/>
    </source>
</evidence>
<evidence type="ECO:0000313" key="8">
    <source>
        <dbReference type="Proteomes" id="UP000319829"/>
    </source>
</evidence>
<accession>A0A538SRP1</accession>
<evidence type="ECO:0000256" key="5">
    <source>
        <dbReference type="SAM" id="Phobius"/>
    </source>
</evidence>